<dbReference type="Proteomes" id="UP001497522">
    <property type="component" value="Chromosome 9"/>
</dbReference>
<sequence>MHSEMHSSYFTSLGISAPPNKKPFRARIWPVLAREKDAQRETLVHSKNQALPSLPLSIRITRPTEVEDGEWSPSSAWADLIQRIESELEEKILRFKLSITEQPQLEWAWQEELSRGGMECTILAHINTGSNALSIRNKRHLKWKNLEQVHSMNNEVEFAAPAHNLLKKTDEENTSRQAHKNRTASILASLQAARKRRYTKLNLTLFTAYQRATTNSTHIGHKAESEDQKAPPGDHLRPPGSIS</sequence>
<proteinExistence type="predicted"/>
<dbReference type="EMBL" id="OZ023710">
    <property type="protein sequence ID" value="CAK9882577.1"/>
    <property type="molecule type" value="Genomic_DNA"/>
</dbReference>
<name>A0ABP1C183_9BRYO</name>
<keyword evidence="3" id="KW-1185">Reference proteome</keyword>
<evidence type="ECO:0000256" key="1">
    <source>
        <dbReference type="SAM" id="MobiDB-lite"/>
    </source>
</evidence>
<feature type="compositionally biased region" description="Basic and acidic residues" evidence="1">
    <location>
        <begin position="221"/>
        <end position="237"/>
    </location>
</feature>
<protein>
    <submittedName>
        <fullName evidence="2">Uncharacterized protein</fullName>
    </submittedName>
</protein>
<accession>A0ABP1C183</accession>
<evidence type="ECO:0000313" key="2">
    <source>
        <dbReference type="EMBL" id="CAK9882577.1"/>
    </source>
</evidence>
<gene>
    <name evidence="2" type="ORF">CSSPJE1EN2_LOCUS23828</name>
</gene>
<feature type="region of interest" description="Disordered" evidence="1">
    <location>
        <begin position="216"/>
        <end position="243"/>
    </location>
</feature>
<reference evidence="2" key="1">
    <citation type="submission" date="2024-03" db="EMBL/GenBank/DDBJ databases">
        <authorList>
            <consortium name="ELIXIR-Norway"/>
            <consortium name="Elixir Norway"/>
        </authorList>
    </citation>
    <scope>NUCLEOTIDE SEQUENCE</scope>
</reference>
<evidence type="ECO:0000313" key="3">
    <source>
        <dbReference type="Proteomes" id="UP001497522"/>
    </source>
</evidence>
<organism evidence="2 3">
    <name type="scientific">Sphagnum jensenii</name>
    <dbReference type="NCBI Taxonomy" id="128206"/>
    <lineage>
        <taxon>Eukaryota</taxon>
        <taxon>Viridiplantae</taxon>
        <taxon>Streptophyta</taxon>
        <taxon>Embryophyta</taxon>
        <taxon>Bryophyta</taxon>
        <taxon>Sphagnophytina</taxon>
        <taxon>Sphagnopsida</taxon>
        <taxon>Sphagnales</taxon>
        <taxon>Sphagnaceae</taxon>
        <taxon>Sphagnum</taxon>
    </lineage>
</organism>